<feature type="compositionally biased region" description="Basic residues" evidence="1">
    <location>
        <begin position="8"/>
        <end position="25"/>
    </location>
</feature>
<dbReference type="Proteomes" id="UP000011083">
    <property type="component" value="Unassembled WGS sequence"/>
</dbReference>
<feature type="compositionally biased region" description="Low complexity" evidence="1">
    <location>
        <begin position="44"/>
        <end position="54"/>
    </location>
</feature>
<dbReference type="AlphaFoldDB" id="L8GH33"/>
<feature type="compositionally biased region" description="Basic residues" evidence="1">
    <location>
        <begin position="79"/>
        <end position="95"/>
    </location>
</feature>
<feature type="region of interest" description="Disordered" evidence="1">
    <location>
        <begin position="1"/>
        <end position="116"/>
    </location>
</feature>
<evidence type="ECO:0000256" key="1">
    <source>
        <dbReference type="SAM" id="MobiDB-lite"/>
    </source>
</evidence>
<feature type="compositionally biased region" description="Basic and acidic residues" evidence="1">
    <location>
        <begin position="96"/>
        <end position="111"/>
    </location>
</feature>
<gene>
    <name evidence="2" type="ORF">ACA1_139860</name>
</gene>
<proteinExistence type="predicted"/>
<dbReference type="VEuPathDB" id="AmoebaDB:ACA1_139860"/>
<protein>
    <submittedName>
        <fullName evidence="2">EF hand domain containing protein</fullName>
    </submittedName>
</protein>
<evidence type="ECO:0000313" key="2">
    <source>
        <dbReference type="EMBL" id="ELR12124.1"/>
    </source>
</evidence>
<sequence length="153" mass="16909">MFWVLQSVRRRRRRRQPVRGRARGRGLRDPRAGEGGLRAPVPHAQPAGWQAQRRAGQDGAGRDGRGHGRAAQGVDPVRHRQGRQARPRRVRHRPAAVRDCEEVARESDSVRDASGLPGAPLQDELLHQPAVVVVVGQVVGLVWAEHVLGLLMI</sequence>
<name>L8GH33_ACACF</name>
<reference evidence="2 3" key="1">
    <citation type="journal article" date="2013" name="Genome Biol.">
        <title>Genome of Acanthamoeba castellanii highlights extensive lateral gene transfer and early evolution of tyrosine kinase signaling.</title>
        <authorList>
            <person name="Clarke M."/>
            <person name="Lohan A.J."/>
            <person name="Liu B."/>
            <person name="Lagkouvardos I."/>
            <person name="Roy S."/>
            <person name="Zafar N."/>
            <person name="Bertelli C."/>
            <person name="Schilde C."/>
            <person name="Kianianmomeni A."/>
            <person name="Burglin T.R."/>
            <person name="Frech C."/>
            <person name="Turcotte B."/>
            <person name="Kopec K.O."/>
            <person name="Synnott J.M."/>
            <person name="Choo C."/>
            <person name="Paponov I."/>
            <person name="Finkler A."/>
            <person name="Soon Heng Tan C."/>
            <person name="Hutchins A.P."/>
            <person name="Weinmeier T."/>
            <person name="Rattei T."/>
            <person name="Chu J.S."/>
            <person name="Gimenez G."/>
            <person name="Irimia M."/>
            <person name="Rigden D.J."/>
            <person name="Fitzpatrick D.A."/>
            <person name="Lorenzo-Morales J."/>
            <person name="Bateman A."/>
            <person name="Chiu C.H."/>
            <person name="Tang P."/>
            <person name="Hegemann P."/>
            <person name="Fromm H."/>
            <person name="Raoult D."/>
            <person name="Greub G."/>
            <person name="Miranda-Saavedra D."/>
            <person name="Chen N."/>
            <person name="Nash P."/>
            <person name="Ginger M.L."/>
            <person name="Horn M."/>
            <person name="Schaap P."/>
            <person name="Caler L."/>
            <person name="Loftus B."/>
        </authorList>
    </citation>
    <scope>NUCLEOTIDE SEQUENCE [LARGE SCALE GENOMIC DNA]</scope>
    <source>
        <strain evidence="2 3">Neff</strain>
    </source>
</reference>
<dbReference type="KEGG" id="acan:ACA1_139860"/>
<organism evidence="2 3">
    <name type="scientific">Acanthamoeba castellanii (strain ATCC 30010 / Neff)</name>
    <dbReference type="NCBI Taxonomy" id="1257118"/>
    <lineage>
        <taxon>Eukaryota</taxon>
        <taxon>Amoebozoa</taxon>
        <taxon>Discosea</taxon>
        <taxon>Longamoebia</taxon>
        <taxon>Centramoebida</taxon>
        <taxon>Acanthamoebidae</taxon>
        <taxon>Acanthamoeba</taxon>
    </lineage>
</organism>
<dbReference type="RefSeq" id="XP_004334137.1">
    <property type="nucleotide sequence ID" value="XM_004334089.1"/>
</dbReference>
<evidence type="ECO:0000313" key="3">
    <source>
        <dbReference type="Proteomes" id="UP000011083"/>
    </source>
</evidence>
<dbReference type="EMBL" id="KB008128">
    <property type="protein sequence ID" value="ELR12124.1"/>
    <property type="molecule type" value="Genomic_DNA"/>
</dbReference>
<accession>L8GH33</accession>
<keyword evidence="3" id="KW-1185">Reference proteome</keyword>
<dbReference type="GeneID" id="14912610"/>